<gene>
    <name evidence="10" type="primary">PNC1_2</name>
    <name evidence="10" type="ORF">IMSHALPRED_002733</name>
</gene>
<evidence type="ECO:0000256" key="6">
    <source>
        <dbReference type="ARBA" id="ARBA00039017"/>
    </source>
</evidence>
<keyword evidence="4" id="KW-0378">Hydrolase</keyword>
<dbReference type="EMBL" id="CAJPDT010000015">
    <property type="protein sequence ID" value="CAF9915892.1"/>
    <property type="molecule type" value="Genomic_DNA"/>
</dbReference>
<dbReference type="PANTHER" id="PTHR11080">
    <property type="entry name" value="PYRAZINAMIDASE/NICOTINAMIDASE"/>
    <property type="match status" value="1"/>
</dbReference>
<sequence>MRVTALCEIHESNKALANNHKGATPHETYIDLPNTKEGMSHKTVKQMLRKGCIQETWGAQLVDGLTESDFDLVLRRNMHPDIWMFSALRDVHGNAKHDLHPNAVSHHLGDELSSKNITHVFCVGTAGDFCVSHIAIDVASAGFKAYVIEDVTMSFDAGEGWPAMKKELKAKGVEVVTMNGPEVGRVRALGDRDGENGGLDDDGLLD</sequence>
<comment type="pathway">
    <text evidence="5">Cofactor biosynthesis; nicotinate biosynthesis; nicotinate from nicotinamide: step 1/1.</text>
</comment>
<keyword evidence="3" id="KW-0479">Metal-binding</keyword>
<proteinExistence type="inferred from homology"/>
<feature type="domain" description="Isochorismatase-like" evidence="9">
    <location>
        <begin position="45"/>
        <end position="178"/>
    </location>
</feature>
<evidence type="ECO:0000259" key="9">
    <source>
        <dbReference type="Pfam" id="PF00857"/>
    </source>
</evidence>
<dbReference type="GO" id="GO:0046872">
    <property type="term" value="F:metal ion binding"/>
    <property type="evidence" value="ECO:0007669"/>
    <property type="project" value="UniProtKB-KW"/>
</dbReference>
<name>A0A8H3I5P4_9LECA</name>
<dbReference type="Pfam" id="PF00857">
    <property type="entry name" value="Isochorismatase"/>
    <property type="match status" value="1"/>
</dbReference>
<dbReference type="GO" id="GO:0008936">
    <property type="term" value="F:nicotinamidase activity"/>
    <property type="evidence" value="ECO:0007669"/>
    <property type="project" value="UniProtKB-EC"/>
</dbReference>
<evidence type="ECO:0000256" key="2">
    <source>
        <dbReference type="ARBA" id="ARBA00022642"/>
    </source>
</evidence>
<comment type="similarity">
    <text evidence="1">Belongs to the isochorismatase family.</text>
</comment>
<dbReference type="AlphaFoldDB" id="A0A8H3I5P4"/>
<dbReference type="GO" id="GO:0019363">
    <property type="term" value="P:pyridine nucleotide biosynthetic process"/>
    <property type="evidence" value="ECO:0007669"/>
    <property type="project" value="UniProtKB-KW"/>
</dbReference>
<comment type="caution">
    <text evidence="10">The sequence shown here is derived from an EMBL/GenBank/DDBJ whole genome shotgun (WGS) entry which is preliminary data.</text>
</comment>
<evidence type="ECO:0000313" key="11">
    <source>
        <dbReference type="Proteomes" id="UP000664534"/>
    </source>
</evidence>
<dbReference type="InterPro" id="IPR000868">
    <property type="entry name" value="Isochorismatase-like_dom"/>
</dbReference>
<evidence type="ECO:0000256" key="8">
    <source>
        <dbReference type="SAM" id="MobiDB-lite"/>
    </source>
</evidence>
<keyword evidence="11" id="KW-1185">Reference proteome</keyword>
<keyword evidence="2" id="KW-0662">Pyridine nucleotide biosynthesis</keyword>
<dbReference type="OrthoDB" id="3341310at2759"/>
<evidence type="ECO:0000313" key="10">
    <source>
        <dbReference type="EMBL" id="CAF9915892.1"/>
    </source>
</evidence>
<evidence type="ECO:0000256" key="5">
    <source>
        <dbReference type="ARBA" id="ARBA00037900"/>
    </source>
</evidence>
<dbReference type="InterPro" id="IPR052347">
    <property type="entry name" value="Isochorismatase_Nicotinamidase"/>
</dbReference>
<organism evidence="10 11">
    <name type="scientific">Imshaugia aleurites</name>
    <dbReference type="NCBI Taxonomy" id="172621"/>
    <lineage>
        <taxon>Eukaryota</taxon>
        <taxon>Fungi</taxon>
        <taxon>Dikarya</taxon>
        <taxon>Ascomycota</taxon>
        <taxon>Pezizomycotina</taxon>
        <taxon>Lecanoromycetes</taxon>
        <taxon>OSLEUM clade</taxon>
        <taxon>Lecanoromycetidae</taxon>
        <taxon>Lecanorales</taxon>
        <taxon>Lecanorineae</taxon>
        <taxon>Parmeliaceae</taxon>
        <taxon>Imshaugia</taxon>
    </lineage>
</organism>
<feature type="region of interest" description="Disordered" evidence="8">
    <location>
        <begin position="186"/>
        <end position="206"/>
    </location>
</feature>
<evidence type="ECO:0000256" key="7">
    <source>
        <dbReference type="ARBA" id="ARBA00043224"/>
    </source>
</evidence>
<evidence type="ECO:0000256" key="1">
    <source>
        <dbReference type="ARBA" id="ARBA00006336"/>
    </source>
</evidence>
<protein>
    <recommendedName>
        <fullName evidence="6">nicotinamidase</fullName>
        <ecNumber evidence="6">3.5.1.19</ecNumber>
    </recommendedName>
    <alternativeName>
        <fullName evidence="7">Nicotinamide deamidase</fullName>
    </alternativeName>
</protein>
<feature type="compositionally biased region" description="Basic and acidic residues" evidence="8">
    <location>
        <begin position="186"/>
        <end position="195"/>
    </location>
</feature>
<dbReference type="PANTHER" id="PTHR11080:SF2">
    <property type="entry name" value="LD05707P"/>
    <property type="match status" value="1"/>
</dbReference>
<dbReference type="Gene3D" id="3.40.50.850">
    <property type="entry name" value="Isochorismatase-like"/>
    <property type="match status" value="1"/>
</dbReference>
<reference evidence="10" key="1">
    <citation type="submission" date="2021-03" db="EMBL/GenBank/DDBJ databases">
        <authorList>
            <person name="Tagirdzhanova G."/>
        </authorList>
    </citation>
    <scope>NUCLEOTIDE SEQUENCE</scope>
</reference>
<accession>A0A8H3I5P4</accession>
<dbReference type="EC" id="3.5.1.19" evidence="6"/>
<evidence type="ECO:0000256" key="3">
    <source>
        <dbReference type="ARBA" id="ARBA00022723"/>
    </source>
</evidence>
<evidence type="ECO:0000256" key="4">
    <source>
        <dbReference type="ARBA" id="ARBA00022801"/>
    </source>
</evidence>
<dbReference type="InterPro" id="IPR036380">
    <property type="entry name" value="Isochorismatase-like_sf"/>
</dbReference>
<dbReference type="Proteomes" id="UP000664534">
    <property type="component" value="Unassembled WGS sequence"/>
</dbReference>
<dbReference type="SUPFAM" id="SSF52499">
    <property type="entry name" value="Isochorismatase-like hydrolases"/>
    <property type="match status" value="1"/>
</dbReference>